<keyword evidence="3" id="KW-1185">Reference proteome</keyword>
<comment type="caution">
    <text evidence="2">The sequence shown here is derived from an EMBL/GenBank/DDBJ whole genome shotgun (WGS) entry which is preliminary data.</text>
</comment>
<dbReference type="Proteomes" id="UP000294513">
    <property type="component" value="Unassembled WGS sequence"/>
</dbReference>
<keyword evidence="1" id="KW-0472">Membrane</keyword>
<dbReference type="AlphaFoldDB" id="A0A4V2YZI6"/>
<evidence type="ECO:0000313" key="2">
    <source>
        <dbReference type="EMBL" id="TDD97237.1"/>
    </source>
</evidence>
<evidence type="ECO:0000313" key="3">
    <source>
        <dbReference type="Proteomes" id="UP000294513"/>
    </source>
</evidence>
<protein>
    <submittedName>
        <fullName evidence="2">Uncharacterized protein</fullName>
    </submittedName>
</protein>
<keyword evidence="1" id="KW-0812">Transmembrane</keyword>
<dbReference type="GO" id="GO:0003824">
    <property type="term" value="F:catalytic activity"/>
    <property type="evidence" value="ECO:0007669"/>
    <property type="project" value="InterPro"/>
</dbReference>
<dbReference type="Gene3D" id="3.40.140.10">
    <property type="entry name" value="Cytidine Deaminase, domain 2"/>
    <property type="match status" value="1"/>
</dbReference>
<dbReference type="OrthoDB" id="9788517at2"/>
<accession>A0A4V2YZI6</accession>
<dbReference type="EMBL" id="SMKU01000003">
    <property type="protein sequence ID" value="TDD97237.1"/>
    <property type="molecule type" value="Genomic_DNA"/>
</dbReference>
<sequence>MEGSESLPERPSWDEYYLGIAQAVSARGDCSQRGVGAVVVHRAGNWIAGAGFGAPPGCLEEPCPRVYAAQLCAGYSDGRAARGYSRHRMDESVKIDKFLLFVWSTAAVVCLLFWGAVALLILKFFGIL</sequence>
<organism evidence="2 3">
    <name type="scientific">Actinomadura rubrisoli</name>
    <dbReference type="NCBI Taxonomy" id="2530368"/>
    <lineage>
        <taxon>Bacteria</taxon>
        <taxon>Bacillati</taxon>
        <taxon>Actinomycetota</taxon>
        <taxon>Actinomycetes</taxon>
        <taxon>Streptosporangiales</taxon>
        <taxon>Thermomonosporaceae</taxon>
        <taxon>Actinomadura</taxon>
    </lineage>
</organism>
<gene>
    <name evidence="2" type="ORF">E1298_01890</name>
</gene>
<name>A0A4V2YZI6_9ACTN</name>
<keyword evidence="1" id="KW-1133">Transmembrane helix</keyword>
<proteinExistence type="predicted"/>
<dbReference type="SUPFAM" id="SSF53927">
    <property type="entry name" value="Cytidine deaminase-like"/>
    <property type="match status" value="1"/>
</dbReference>
<evidence type="ECO:0000256" key="1">
    <source>
        <dbReference type="SAM" id="Phobius"/>
    </source>
</evidence>
<reference evidence="2 3" key="1">
    <citation type="submission" date="2019-03" db="EMBL/GenBank/DDBJ databases">
        <title>Draft genome sequences of novel Actinobacteria.</title>
        <authorList>
            <person name="Sahin N."/>
            <person name="Ay H."/>
            <person name="Saygin H."/>
        </authorList>
    </citation>
    <scope>NUCLEOTIDE SEQUENCE [LARGE SCALE GENOMIC DNA]</scope>
    <source>
        <strain evidence="2 3">H3C3</strain>
    </source>
</reference>
<dbReference type="InterPro" id="IPR016193">
    <property type="entry name" value="Cytidine_deaminase-like"/>
</dbReference>
<feature type="transmembrane region" description="Helical" evidence="1">
    <location>
        <begin position="98"/>
        <end position="122"/>
    </location>
</feature>